<feature type="non-terminal residue" evidence="1">
    <location>
        <position position="1"/>
    </location>
</feature>
<accession>A0A2R6W609</accession>
<reference evidence="1" key="2">
    <citation type="submission" date="2017-12" db="EMBL/GenBank/DDBJ databases">
        <title>WGS assembly of Marchantia polymorpha.</title>
        <authorList>
            <person name="Bowman J.L."/>
            <person name="Kohchi T."/>
            <person name="Yamato K.T."/>
            <person name="Jenkins J."/>
            <person name="Shu S."/>
            <person name="Ishizaki K."/>
            <person name="Yamaoka S."/>
            <person name="Nishihama R."/>
            <person name="Nakamura Y."/>
            <person name="Berger F."/>
            <person name="Adam C."/>
            <person name="Aki S.S."/>
            <person name="Althoff F."/>
            <person name="Araki T."/>
            <person name="Arteaga-Vazquez M.A."/>
            <person name="Balasubrmanian S."/>
            <person name="Bauer D."/>
            <person name="Boehm C.R."/>
            <person name="Briginshaw L."/>
            <person name="Caballero-Perez J."/>
            <person name="Catarino B."/>
            <person name="Chen F."/>
            <person name="Chiyoda S."/>
            <person name="Chovatia M."/>
            <person name="Davies K.M."/>
            <person name="Delmans M."/>
            <person name="Demura T."/>
            <person name="Dierschke T."/>
            <person name="Dolan L."/>
            <person name="Dorantes-Acosta A.E."/>
            <person name="Eklund D.M."/>
            <person name="Florent S.N."/>
            <person name="Flores-Sandoval E."/>
            <person name="Fujiyama A."/>
            <person name="Fukuzawa H."/>
            <person name="Galik B."/>
            <person name="Grimanelli D."/>
            <person name="Grimwood J."/>
            <person name="Grossniklaus U."/>
            <person name="Hamada T."/>
            <person name="Haseloff J."/>
            <person name="Hetherington A.J."/>
            <person name="Higo A."/>
            <person name="Hirakawa Y."/>
            <person name="Hundley H.N."/>
            <person name="Ikeda Y."/>
            <person name="Inoue K."/>
            <person name="Inoue S."/>
            <person name="Ishida S."/>
            <person name="Jia Q."/>
            <person name="Kakita M."/>
            <person name="Kanazawa T."/>
            <person name="Kawai Y."/>
            <person name="Kawashima T."/>
            <person name="Kennedy M."/>
            <person name="Kinose K."/>
            <person name="Kinoshita T."/>
            <person name="Kohara Y."/>
            <person name="Koide E."/>
            <person name="Komatsu K."/>
            <person name="Kopischke S."/>
            <person name="Kubo M."/>
            <person name="Kyozuka J."/>
            <person name="Lagercrantz U."/>
            <person name="Lin S.S."/>
            <person name="Lindquist E."/>
            <person name="Lipzen A.M."/>
            <person name="Lu C."/>
            <person name="Luna E.D."/>
            <person name="Martienssen R.A."/>
            <person name="Minamino N."/>
            <person name="Mizutani M."/>
            <person name="Mizutani M."/>
            <person name="Mochizuki N."/>
            <person name="Monte I."/>
            <person name="Mosher R."/>
            <person name="Nagasaki H."/>
            <person name="Nakagami H."/>
            <person name="Naramoto S."/>
            <person name="Nishitani K."/>
            <person name="Ohtani M."/>
            <person name="Okamoto T."/>
            <person name="Okumura M."/>
            <person name="Phillips J."/>
            <person name="Pollak B."/>
            <person name="Reinders A."/>
            <person name="Roevekamp M."/>
            <person name="Sano R."/>
            <person name="Sawa S."/>
            <person name="Schmid M.W."/>
            <person name="Shirakawa M."/>
            <person name="Solano R."/>
            <person name="Spunde A."/>
            <person name="Suetsugu N."/>
            <person name="Sugano S."/>
            <person name="Sugiyama A."/>
            <person name="Sun R."/>
            <person name="Suzuki Y."/>
            <person name="Takenaka M."/>
            <person name="Takezawa D."/>
            <person name="Tomogane H."/>
            <person name="Tsuzuki M."/>
            <person name="Ueda T."/>
            <person name="Umeda M."/>
            <person name="Ward J.M."/>
            <person name="Watanabe Y."/>
            <person name="Yazaki K."/>
            <person name="Yokoyama R."/>
            <person name="Yoshitake Y."/>
            <person name="Yotsui I."/>
            <person name="Zachgo S."/>
            <person name="Schmutz J."/>
        </authorList>
    </citation>
    <scope>NUCLEOTIDE SEQUENCE [LARGE SCALE GENOMIC DNA]</scope>
    <source>
        <strain evidence="1">Tak-1</strain>
    </source>
</reference>
<proteinExistence type="predicted"/>
<gene>
    <name evidence="1" type="ORF">MARPO_0144s0021</name>
</gene>
<organism evidence="1 2">
    <name type="scientific">Marchantia polymorpha</name>
    <name type="common">Common liverwort</name>
    <name type="synonym">Marchantia aquatica</name>
    <dbReference type="NCBI Taxonomy" id="3197"/>
    <lineage>
        <taxon>Eukaryota</taxon>
        <taxon>Viridiplantae</taxon>
        <taxon>Streptophyta</taxon>
        <taxon>Embryophyta</taxon>
        <taxon>Marchantiophyta</taxon>
        <taxon>Marchantiopsida</taxon>
        <taxon>Marchantiidae</taxon>
        <taxon>Marchantiales</taxon>
        <taxon>Marchantiaceae</taxon>
        <taxon>Marchantia</taxon>
    </lineage>
</organism>
<dbReference type="EMBL" id="KZ772814">
    <property type="protein sequence ID" value="PTQ29304.1"/>
    <property type="molecule type" value="Genomic_DNA"/>
</dbReference>
<keyword evidence="2" id="KW-1185">Reference proteome</keyword>
<protein>
    <submittedName>
        <fullName evidence="1">Uncharacterized protein</fullName>
    </submittedName>
</protein>
<name>A0A2R6W609_MARPO</name>
<evidence type="ECO:0000313" key="1">
    <source>
        <dbReference type="EMBL" id="PTQ29303.1"/>
    </source>
</evidence>
<reference evidence="2" key="1">
    <citation type="journal article" date="2017" name="Cell">
        <title>Insights into land plant evolution garnered from the Marchantia polymorpha genome.</title>
        <authorList>
            <person name="Bowman J.L."/>
            <person name="Kohchi T."/>
            <person name="Yamato K.T."/>
            <person name="Jenkins J."/>
            <person name="Shu S."/>
            <person name="Ishizaki K."/>
            <person name="Yamaoka S."/>
            <person name="Nishihama R."/>
            <person name="Nakamura Y."/>
            <person name="Berger F."/>
            <person name="Adam C."/>
            <person name="Aki S.S."/>
            <person name="Althoff F."/>
            <person name="Araki T."/>
            <person name="Arteaga-Vazquez M.A."/>
            <person name="Balasubrmanian S."/>
            <person name="Barry K."/>
            <person name="Bauer D."/>
            <person name="Boehm C.R."/>
            <person name="Briginshaw L."/>
            <person name="Caballero-Perez J."/>
            <person name="Catarino B."/>
            <person name="Chen F."/>
            <person name="Chiyoda S."/>
            <person name="Chovatia M."/>
            <person name="Davies K.M."/>
            <person name="Delmans M."/>
            <person name="Demura T."/>
            <person name="Dierschke T."/>
            <person name="Dolan L."/>
            <person name="Dorantes-Acosta A.E."/>
            <person name="Eklund D.M."/>
            <person name="Florent S.N."/>
            <person name="Flores-Sandoval E."/>
            <person name="Fujiyama A."/>
            <person name="Fukuzawa H."/>
            <person name="Galik B."/>
            <person name="Grimanelli D."/>
            <person name="Grimwood J."/>
            <person name="Grossniklaus U."/>
            <person name="Hamada T."/>
            <person name="Haseloff J."/>
            <person name="Hetherington A.J."/>
            <person name="Higo A."/>
            <person name="Hirakawa Y."/>
            <person name="Hundley H.N."/>
            <person name="Ikeda Y."/>
            <person name="Inoue K."/>
            <person name="Inoue S.I."/>
            <person name="Ishida S."/>
            <person name="Jia Q."/>
            <person name="Kakita M."/>
            <person name="Kanazawa T."/>
            <person name="Kawai Y."/>
            <person name="Kawashima T."/>
            <person name="Kennedy M."/>
            <person name="Kinose K."/>
            <person name="Kinoshita T."/>
            <person name="Kohara Y."/>
            <person name="Koide E."/>
            <person name="Komatsu K."/>
            <person name="Kopischke S."/>
            <person name="Kubo M."/>
            <person name="Kyozuka J."/>
            <person name="Lagercrantz U."/>
            <person name="Lin S.S."/>
            <person name="Lindquist E."/>
            <person name="Lipzen A.M."/>
            <person name="Lu C.W."/>
            <person name="De Luna E."/>
            <person name="Martienssen R.A."/>
            <person name="Minamino N."/>
            <person name="Mizutani M."/>
            <person name="Mizutani M."/>
            <person name="Mochizuki N."/>
            <person name="Monte I."/>
            <person name="Mosher R."/>
            <person name="Nagasaki H."/>
            <person name="Nakagami H."/>
            <person name="Naramoto S."/>
            <person name="Nishitani K."/>
            <person name="Ohtani M."/>
            <person name="Okamoto T."/>
            <person name="Okumura M."/>
            <person name="Phillips J."/>
            <person name="Pollak B."/>
            <person name="Reinders A."/>
            <person name="Rovekamp M."/>
            <person name="Sano R."/>
            <person name="Sawa S."/>
            <person name="Schmid M.W."/>
            <person name="Shirakawa M."/>
            <person name="Solano R."/>
            <person name="Spunde A."/>
            <person name="Suetsugu N."/>
            <person name="Sugano S."/>
            <person name="Sugiyama A."/>
            <person name="Sun R."/>
            <person name="Suzuki Y."/>
            <person name="Takenaka M."/>
            <person name="Takezawa D."/>
            <person name="Tomogane H."/>
            <person name="Tsuzuki M."/>
            <person name="Ueda T."/>
            <person name="Umeda M."/>
            <person name="Ward J.M."/>
            <person name="Watanabe Y."/>
            <person name="Yazaki K."/>
            <person name="Yokoyama R."/>
            <person name="Yoshitake Y."/>
            <person name="Yotsui I."/>
            <person name="Zachgo S."/>
            <person name="Schmutz J."/>
        </authorList>
    </citation>
    <scope>NUCLEOTIDE SEQUENCE [LARGE SCALE GENOMIC DNA]</scope>
    <source>
        <strain evidence="2">Tak-1</strain>
    </source>
</reference>
<dbReference type="AlphaFoldDB" id="A0A2R6W609"/>
<sequence length="106" mass="12365">WISASNFGSEGRGFESLRDRFVWQCGYRQCSCKYGNFLFWNLQLPIALTLINNPRPCTVWLQAVLLQVWKFLFWNLQLPIALTLINNPRPCTGSRVVNQRSATIWD</sequence>
<dbReference type="Proteomes" id="UP000244005">
    <property type="component" value="Unassembled WGS sequence"/>
</dbReference>
<dbReference type="EMBL" id="KZ772814">
    <property type="protein sequence ID" value="PTQ29303.1"/>
    <property type="molecule type" value="Genomic_DNA"/>
</dbReference>
<evidence type="ECO:0000313" key="2">
    <source>
        <dbReference type="Proteomes" id="UP000244005"/>
    </source>
</evidence>